<evidence type="ECO:0000313" key="1">
    <source>
        <dbReference type="EMBL" id="TCD65320.1"/>
    </source>
</evidence>
<dbReference type="AlphaFoldDB" id="A0A4R0RBD9"/>
<accession>A0A4R0RBD9</accession>
<dbReference type="Proteomes" id="UP000292702">
    <property type="component" value="Unassembled WGS sequence"/>
</dbReference>
<protein>
    <submittedName>
        <fullName evidence="1">Uncharacterized protein</fullName>
    </submittedName>
</protein>
<reference evidence="1 2" key="1">
    <citation type="submission" date="2018-11" db="EMBL/GenBank/DDBJ databases">
        <title>Genome assembly of Steccherinum ochraceum LE-BIN_3174, the white-rot fungus of the Steccherinaceae family (The Residual Polyporoid clade, Polyporales, Basidiomycota).</title>
        <authorList>
            <person name="Fedorova T.V."/>
            <person name="Glazunova O.A."/>
            <person name="Landesman E.O."/>
            <person name="Moiseenko K.V."/>
            <person name="Psurtseva N.V."/>
            <person name="Savinova O.S."/>
            <person name="Shakhova N.V."/>
            <person name="Tyazhelova T.V."/>
            <person name="Vasina D.V."/>
        </authorList>
    </citation>
    <scope>NUCLEOTIDE SEQUENCE [LARGE SCALE GENOMIC DNA]</scope>
    <source>
        <strain evidence="1 2">LE-BIN_3174</strain>
    </source>
</reference>
<evidence type="ECO:0000313" key="2">
    <source>
        <dbReference type="Proteomes" id="UP000292702"/>
    </source>
</evidence>
<comment type="caution">
    <text evidence="1">The sequence shown here is derived from an EMBL/GenBank/DDBJ whole genome shotgun (WGS) entry which is preliminary data.</text>
</comment>
<gene>
    <name evidence="1" type="ORF">EIP91_002806</name>
</gene>
<organism evidence="1 2">
    <name type="scientific">Steccherinum ochraceum</name>
    <dbReference type="NCBI Taxonomy" id="92696"/>
    <lineage>
        <taxon>Eukaryota</taxon>
        <taxon>Fungi</taxon>
        <taxon>Dikarya</taxon>
        <taxon>Basidiomycota</taxon>
        <taxon>Agaricomycotina</taxon>
        <taxon>Agaricomycetes</taxon>
        <taxon>Polyporales</taxon>
        <taxon>Steccherinaceae</taxon>
        <taxon>Steccherinum</taxon>
    </lineage>
</organism>
<name>A0A4R0RBD9_9APHY</name>
<sequence>MAVVNIAGLVYYTQTNPADWAGLFFLTAAVSRILVSRFILDLRDVYSAQQEQDVDHGSNLSGMQYAVHSIVGTIGARLATEDSVWVSGQSDDVNADEAEATEMAVLSNVEDRRVAVDMCLNLVGTISSGALDARMINGQQ</sequence>
<dbReference type="EMBL" id="RWJN01000187">
    <property type="protein sequence ID" value="TCD65320.1"/>
    <property type="molecule type" value="Genomic_DNA"/>
</dbReference>
<proteinExistence type="predicted"/>
<keyword evidence="2" id="KW-1185">Reference proteome</keyword>